<dbReference type="RefSeq" id="WP_207269136.1">
    <property type="nucleotide sequence ID" value="NZ_CP071463.1"/>
</dbReference>
<dbReference type="OrthoDB" id="176808at2157"/>
<sequence length="181" mass="19742">MGERYDSVRELATVADSRVDAERAPVVVIAGCGAGTTVAQLREYDVDAYGFDSSPTVLETAPSPVRERLLEADLRDEDLVASLREAFGIDEIDVFVTESLLSFLTIEEATTALARIRETDGVGTLVHQVRIDPPVAAQEGEIDVTIMPPAEWQAACDPDGEDVWRDPMERLDLPPDGTDVR</sequence>
<dbReference type="GeneID" id="63184174"/>
<dbReference type="AlphaFoldDB" id="A0A8A2U6M4"/>
<dbReference type="Proteomes" id="UP000663191">
    <property type="component" value="Chromosome"/>
</dbReference>
<name>A0A8A2U6M4_9EURY</name>
<accession>A0A8A2U6M4</accession>
<gene>
    <name evidence="1" type="ORF">J0X27_10480</name>
</gene>
<dbReference type="SUPFAM" id="SSF53335">
    <property type="entry name" value="S-adenosyl-L-methionine-dependent methyltransferases"/>
    <property type="match status" value="1"/>
</dbReference>
<keyword evidence="2" id="KW-1185">Reference proteome</keyword>
<evidence type="ECO:0000313" key="1">
    <source>
        <dbReference type="EMBL" id="QSW83895.1"/>
    </source>
</evidence>
<keyword evidence="1" id="KW-0808">Transferase</keyword>
<protein>
    <submittedName>
        <fullName evidence="1">Class I SAM-dependent methyltransferase</fullName>
    </submittedName>
</protein>
<proteinExistence type="predicted"/>
<dbReference type="InterPro" id="IPR029063">
    <property type="entry name" value="SAM-dependent_MTases_sf"/>
</dbReference>
<dbReference type="GO" id="GO:0008168">
    <property type="term" value="F:methyltransferase activity"/>
    <property type="evidence" value="ECO:0007669"/>
    <property type="project" value="UniProtKB-KW"/>
</dbReference>
<organism evidence="1 2">
    <name type="scientific">Natrinema longum</name>
    <dbReference type="NCBI Taxonomy" id="370324"/>
    <lineage>
        <taxon>Archaea</taxon>
        <taxon>Methanobacteriati</taxon>
        <taxon>Methanobacteriota</taxon>
        <taxon>Stenosarchaea group</taxon>
        <taxon>Halobacteria</taxon>
        <taxon>Halobacteriales</taxon>
        <taxon>Natrialbaceae</taxon>
        <taxon>Natrinema</taxon>
    </lineage>
</organism>
<dbReference type="KEGG" id="hlo:J0X27_10480"/>
<reference evidence="1 2" key="1">
    <citation type="journal article" date="2006" name="Int. J. Syst. Evol. Microbiol.">
        <title>Haloterrigena longa sp. nov. and Haloterrigena limicola sp. nov., extremely halophilic archaea isolated from a salt lake.</title>
        <authorList>
            <person name="Cui H.L."/>
            <person name="Tohty D."/>
            <person name="Zhou P.J."/>
            <person name="Liu S.J."/>
        </authorList>
    </citation>
    <scope>NUCLEOTIDE SEQUENCE [LARGE SCALE GENOMIC DNA]</scope>
    <source>
        <strain evidence="1 2">ABH32</strain>
    </source>
</reference>
<keyword evidence="1" id="KW-0489">Methyltransferase</keyword>
<dbReference type="GO" id="GO:0032259">
    <property type="term" value="P:methylation"/>
    <property type="evidence" value="ECO:0007669"/>
    <property type="project" value="UniProtKB-KW"/>
</dbReference>
<dbReference type="EMBL" id="CP071463">
    <property type="protein sequence ID" value="QSW83895.1"/>
    <property type="molecule type" value="Genomic_DNA"/>
</dbReference>
<dbReference type="Gene3D" id="3.40.50.150">
    <property type="entry name" value="Vaccinia Virus protein VP39"/>
    <property type="match status" value="1"/>
</dbReference>
<evidence type="ECO:0000313" key="2">
    <source>
        <dbReference type="Proteomes" id="UP000663191"/>
    </source>
</evidence>